<dbReference type="EMBL" id="UGMN01000004">
    <property type="protein sequence ID" value="STV08038.1"/>
    <property type="molecule type" value="Genomic_DNA"/>
</dbReference>
<gene>
    <name evidence="1" type="ORF">NCTC5053_02097</name>
</gene>
<protein>
    <submittedName>
        <fullName evidence="1">Uncharacterized protein conserved in bacteria</fullName>
    </submittedName>
</protein>
<dbReference type="AlphaFoldDB" id="A0A378AG02"/>
<evidence type="ECO:0000313" key="2">
    <source>
        <dbReference type="Proteomes" id="UP000254387"/>
    </source>
</evidence>
<sequence>MAHIGQNGPVRSADFTHPRKGASGWWEWKPHKRHLEGLFTAGEVMVVERRNFHRVYDLTRRVMPDWDDERDALSREDAEAIMLRNSARSLGIFRAQWLADYYRLRQPALPGLLAAWQEEGLVVPVNVEALGEMWLHHKALAQLETAPGGKLTASHSAVLSPFDPVVWDRKRAEQLFNFSYRLECYTPAPKRQYGYFVLPLLHQGKLVGRMDSKIHRKSRELEIFALWLEEGVKITRGLEQGLRRAINDFARWQSAERILCRRLPEGLFVGQEQGWEIDAD</sequence>
<dbReference type="Pfam" id="PF06224">
    <property type="entry name" value="AlkZ-like"/>
    <property type="match status" value="1"/>
</dbReference>
<organism evidence="1 2">
    <name type="scientific">Klebsiella pneumoniae</name>
    <dbReference type="NCBI Taxonomy" id="573"/>
    <lineage>
        <taxon>Bacteria</taxon>
        <taxon>Pseudomonadati</taxon>
        <taxon>Pseudomonadota</taxon>
        <taxon>Gammaproteobacteria</taxon>
        <taxon>Enterobacterales</taxon>
        <taxon>Enterobacteriaceae</taxon>
        <taxon>Klebsiella/Raoultella group</taxon>
        <taxon>Klebsiella</taxon>
        <taxon>Klebsiella pneumoniae complex</taxon>
    </lineage>
</organism>
<evidence type="ECO:0000313" key="1">
    <source>
        <dbReference type="EMBL" id="STV08038.1"/>
    </source>
</evidence>
<reference evidence="1 2" key="1">
    <citation type="submission" date="2018-06" db="EMBL/GenBank/DDBJ databases">
        <authorList>
            <consortium name="Pathogen Informatics"/>
            <person name="Doyle S."/>
        </authorList>
    </citation>
    <scope>NUCLEOTIDE SEQUENCE [LARGE SCALE GENOMIC DNA]</scope>
    <source>
        <strain evidence="1 2">NCTC5053</strain>
    </source>
</reference>
<dbReference type="InterPro" id="IPR009351">
    <property type="entry name" value="AlkZ-like"/>
</dbReference>
<dbReference type="Proteomes" id="UP000254387">
    <property type="component" value="Unassembled WGS sequence"/>
</dbReference>
<accession>A0A378AG02</accession>
<proteinExistence type="predicted"/>
<name>A0A378AG02_KLEPN</name>
<dbReference type="PANTHER" id="PTHR30528">
    <property type="entry name" value="CYTOPLASMIC PROTEIN"/>
    <property type="match status" value="1"/>
</dbReference>
<dbReference type="PANTHER" id="PTHR30528:SF0">
    <property type="entry name" value="CYTOPLASMIC PROTEIN"/>
    <property type="match status" value="1"/>
</dbReference>